<protein>
    <recommendedName>
        <fullName evidence="3">DUF4123 domain-containing protein</fullName>
    </recommendedName>
</protein>
<gene>
    <name evidence="1" type="ORF">GCM10025770_38330</name>
</gene>
<evidence type="ECO:0000313" key="1">
    <source>
        <dbReference type="EMBL" id="GAA5172345.1"/>
    </source>
</evidence>
<keyword evidence="2" id="KW-1185">Reference proteome</keyword>
<evidence type="ECO:0000313" key="2">
    <source>
        <dbReference type="Proteomes" id="UP001500547"/>
    </source>
</evidence>
<dbReference type="Proteomes" id="UP001500547">
    <property type="component" value="Unassembled WGS sequence"/>
</dbReference>
<organism evidence="1 2">
    <name type="scientific">Viridibacterium curvum</name>
    <dbReference type="NCBI Taxonomy" id="1101404"/>
    <lineage>
        <taxon>Bacteria</taxon>
        <taxon>Pseudomonadati</taxon>
        <taxon>Pseudomonadota</taxon>
        <taxon>Betaproteobacteria</taxon>
        <taxon>Rhodocyclales</taxon>
        <taxon>Rhodocyclaceae</taxon>
        <taxon>Viridibacterium</taxon>
    </lineage>
</organism>
<dbReference type="RefSeq" id="WP_345534722.1">
    <property type="nucleotide sequence ID" value="NZ_BAABLD010000017.1"/>
</dbReference>
<comment type="caution">
    <text evidence="1">The sequence shown here is derived from an EMBL/GenBank/DDBJ whole genome shotgun (WGS) entry which is preliminary data.</text>
</comment>
<sequence>MNTNRALSFSGALQLEQLPTYALIDPFFGEPPAWDCITDTAQTFDALADARAAVWERQIWVADSPKPLVSPHRLPYLVELNGARDPLIKQLCEYAQEEQMTSADNVASTEYRLGSFVQTSLPPALLMGRLQTMWAYRFGGAAPRYLRIADRRVMELLCHLLQPESIAAWLGPIARWHVLSRRGVWISASGILDETQFDENESLRRVESLSASALSTARLRPTPAEHLRIASSEAASRALLLWQRAGKVVDDSAHRAVWAGIETARTHSLSSPEDLAEFAWRWMANSNCAVQPPLREALEQRRNELRPLSEILDTLSAVAD</sequence>
<proteinExistence type="predicted"/>
<name>A0ABP9R792_9RHOO</name>
<reference evidence="2" key="1">
    <citation type="journal article" date="2019" name="Int. J. Syst. Evol. Microbiol.">
        <title>The Global Catalogue of Microorganisms (GCM) 10K type strain sequencing project: providing services to taxonomists for standard genome sequencing and annotation.</title>
        <authorList>
            <consortium name="The Broad Institute Genomics Platform"/>
            <consortium name="The Broad Institute Genome Sequencing Center for Infectious Disease"/>
            <person name="Wu L."/>
            <person name="Ma J."/>
        </authorList>
    </citation>
    <scope>NUCLEOTIDE SEQUENCE [LARGE SCALE GENOMIC DNA]</scope>
    <source>
        <strain evidence="2">JCM 18715</strain>
    </source>
</reference>
<accession>A0ABP9R792</accession>
<evidence type="ECO:0008006" key="3">
    <source>
        <dbReference type="Google" id="ProtNLM"/>
    </source>
</evidence>
<dbReference type="EMBL" id="BAABLD010000017">
    <property type="protein sequence ID" value="GAA5172345.1"/>
    <property type="molecule type" value="Genomic_DNA"/>
</dbReference>